<keyword evidence="3" id="KW-0597">Phosphoprotein</keyword>
<dbReference type="InterPro" id="IPR052162">
    <property type="entry name" value="Sensor_kinase/Photoreceptor"/>
</dbReference>
<dbReference type="PANTHER" id="PTHR43304:SF1">
    <property type="entry name" value="PAC DOMAIN-CONTAINING PROTEIN"/>
    <property type="match status" value="1"/>
</dbReference>
<dbReference type="GO" id="GO:0000155">
    <property type="term" value="F:phosphorelay sensor kinase activity"/>
    <property type="evidence" value="ECO:0007669"/>
    <property type="project" value="InterPro"/>
</dbReference>
<dbReference type="EMBL" id="JASJOS010000008">
    <property type="protein sequence ID" value="MDJ1482503.1"/>
    <property type="molecule type" value="Genomic_DNA"/>
</dbReference>
<protein>
    <recommendedName>
        <fullName evidence="2">histidine kinase</fullName>
        <ecNumber evidence="2">2.7.13.3</ecNumber>
    </recommendedName>
</protein>
<dbReference type="InterPro" id="IPR013656">
    <property type="entry name" value="PAS_4"/>
</dbReference>
<dbReference type="PROSITE" id="PS50113">
    <property type="entry name" value="PAC"/>
    <property type="match status" value="2"/>
</dbReference>
<dbReference type="Pfam" id="PF00512">
    <property type="entry name" value="HisKA"/>
    <property type="match status" value="1"/>
</dbReference>
<dbReference type="Gene3D" id="3.30.450.20">
    <property type="entry name" value="PAS domain"/>
    <property type="match status" value="3"/>
</dbReference>
<comment type="catalytic activity">
    <reaction evidence="1">
        <text>ATP + protein L-histidine = ADP + protein N-phospho-L-histidine.</text>
        <dbReference type="EC" id="2.7.13.3"/>
    </reaction>
</comment>
<dbReference type="InterPro" id="IPR000700">
    <property type="entry name" value="PAS-assoc_C"/>
</dbReference>
<dbReference type="NCBIfam" id="TIGR00229">
    <property type="entry name" value="sensory_box"/>
    <property type="match status" value="2"/>
</dbReference>
<evidence type="ECO:0000313" key="8">
    <source>
        <dbReference type="EMBL" id="MDJ1482503.1"/>
    </source>
</evidence>
<accession>A0AAE3QSB0</accession>
<evidence type="ECO:0000256" key="3">
    <source>
        <dbReference type="ARBA" id="ARBA00022553"/>
    </source>
</evidence>
<dbReference type="InterPro" id="IPR013655">
    <property type="entry name" value="PAS_fold_3"/>
</dbReference>
<evidence type="ECO:0000259" key="7">
    <source>
        <dbReference type="PROSITE" id="PS50113"/>
    </source>
</evidence>
<evidence type="ECO:0000256" key="1">
    <source>
        <dbReference type="ARBA" id="ARBA00000085"/>
    </source>
</evidence>
<proteinExistence type="predicted"/>
<gene>
    <name evidence="8" type="ORF">QNI16_18515</name>
</gene>
<feature type="domain" description="PAS" evidence="6">
    <location>
        <begin position="128"/>
        <end position="198"/>
    </location>
</feature>
<evidence type="ECO:0000313" key="9">
    <source>
        <dbReference type="Proteomes" id="UP001241110"/>
    </source>
</evidence>
<dbReference type="InterPro" id="IPR001610">
    <property type="entry name" value="PAC"/>
</dbReference>
<dbReference type="CDD" id="cd00130">
    <property type="entry name" value="PAS"/>
    <property type="match status" value="3"/>
</dbReference>
<dbReference type="Gene3D" id="1.10.287.130">
    <property type="match status" value="1"/>
</dbReference>
<dbReference type="Proteomes" id="UP001241110">
    <property type="component" value="Unassembled WGS sequence"/>
</dbReference>
<evidence type="ECO:0000259" key="6">
    <source>
        <dbReference type="PROSITE" id="PS50112"/>
    </source>
</evidence>
<dbReference type="RefSeq" id="WP_313981730.1">
    <property type="nucleotide sequence ID" value="NZ_JASJOS010000008.1"/>
</dbReference>
<dbReference type="SMART" id="SM00388">
    <property type="entry name" value="HisKA"/>
    <property type="match status" value="1"/>
</dbReference>
<feature type="domain" description="PAC" evidence="7">
    <location>
        <begin position="200"/>
        <end position="254"/>
    </location>
</feature>
<dbReference type="PROSITE" id="PS50112">
    <property type="entry name" value="PAS"/>
    <property type="match status" value="2"/>
</dbReference>
<keyword evidence="5" id="KW-0418">Kinase</keyword>
<organism evidence="8 9">
    <name type="scientific">Xanthocytophaga flava</name>
    <dbReference type="NCBI Taxonomy" id="3048013"/>
    <lineage>
        <taxon>Bacteria</taxon>
        <taxon>Pseudomonadati</taxon>
        <taxon>Bacteroidota</taxon>
        <taxon>Cytophagia</taxon>
        <taxon>Cytophagales</taxon>
        <taxon>Rhodocytophagaceae</taxon>
        <taxon>Xanthocytophaga</taxon>
    </lineage>
</organism>
<sequence>MPLLHFLLSALEDAVMAFDISSNQYLFISPAVEGITGYSEADMKQQPGLWEKIIDPLDLNEVARSTQQLTQSGEVKLTHRIISADGTLKWVQVKMVRFTLPDTQHEVLMHIIRDVTDILFHRRESQKKITFLESVINAGPALLFRINPDQEYTFVNDTYTRDFGQKKSDLIGKKISDFWHPDDAGKVKEIYQEAKNKPGQVIHITHRRWDKDRKIHWLECDIVGVKDEFGEVKEIQGVGLDVTKQHLIQMEIKRTKETLEALINNTEDNIWSVDCDRRILFANKAYKEFVFRIFQVEIQSGMQLHERISGNEQQQYIEKYKQLYDKAFKGNSFRAYNEFTDPTTQAKIIQEVGFNPIYNEKGQVTGTACVARDVTKQLAAQDEIRQQNARLREIASLSSHELRAPVATIMGLISLLDEEDVSDPEKKHVIADLKTKSMQLDEVIHQIVNTTFIPQNPL</sequence>
<feature type="domain" description="PAS" evidence="6">
    <location>
        <begin position="1"/>
        <end position="73"/>
    </location>
</feature>
<evidence type="ECO:0000256" key="4">
    <source>
        <dbReference type="ARBA" id="ARBA00022679"/>
    </source>
</evidence>
<dbReference type="InterPro" id="IPR003661">
    <property type="entry name" value="HisK_dim/P_dom"/>
</dbReference>
<dbReference type="Pfam" id="PF08447">
    <property type="entry name" value="PAS_3"/>
    <property type="match status" value="2"/>
</dbReference>
<comment type="caution">
    <text evidence="8">The sequence shown here is derived from an EMBL/GenBank/DDBJ whole genome shotgun (WGS) entry which is preliminary data.</text>
</comment>
<reference evidence="8" key="1">
    <citation type="submission" date="2023-05" db="EMBL/GenBank/DDBJ databases">
        <authorList>
            <person name="Zhang X."/>
        </authorList>
    </citation>
    <scope>NUCLEOTIDE SEQUENCE</scope>
    <source>
        <strain evidence="8">YF14B1</strain>
    </source>
</reference>
<dbReference type="CDD" id="cd00082">
    <property type="entry name" value="HisKA"/>
    <property type="match status" value="1"/>
</dbReference>
<dbReference type="Pfam" id="PF08448">
    <property type="entry name" value="PAS_4"/>
    <property type="match status" value="1"/>
</dbReference>
<dbReference type="AlphaFoldDB" id="A0AAE3QSB0"/>
<dbReference type="SUPFAM" id="SSF47384">
    <property type="entry name" value="Homodimeric domain of signal transducing histidine kinase"/>
    <property type="match status" value="1"/>
</dbReference>
<evidence type="ECO:0000256" key="5">
    <source>
        <dbReference type="ARBA" id="ARBA00022777"/>
    </source>
</evidence>
<dbReference type="InterPro" id="IPR000014">
    <property type="entry name" value="PAS"/>
</dbReference>
<dbReference type="PANTHER" id="PTHR43304">
    <property type="entry name" value="PHYTOCHROME-LIKE PROTEIN CPH1"/>
    <property type="match status" value="1"/>
</dbReference>
<dbReference type="InterPro" id="IPR035965">
    <property type="entry name" value="PAS-like_dom_sf"/>
</dbReference>
<name>A0AAE3QSB0_9BACT</name>
<dbReference type="InterPro" id="IPR036097">
    <property type="entry name" value="HisK_dim/P_sf"/>
</dbReference>
<dbReference type="SMART" id="SM00091">
    <property type="entry name" value="PAS"/>
    <property type="match status" value="3"/>
</dbReference>
<evidence type="ECO:0000256" key="2">
    <source>
        <dbReference type="ARBA" id="ARBA00012438"/>
    </source>
</evidence>
<feature type="domain" description="PAC" evidence="7">
    <location>
        <begin position="329"/>
        <end position="386"/>
    </location>
</feature>
<dbReference type="SUPFAM" id="SSF55785">
    <property type="entry name" value="PYP-like sensor domain (PAS domain)"/>
    <property type="match status" value="3"/>
</dbReference>
<dbReference type="SMART" id="SM00086">
    <property type="entry name" value="PAC"/>
    <property type="match status" value="3"/>
</dbReference>
<keyword evidence="4" id="KW-0808">Transferase</keyword>
<dbReference type="EC" id="2.7.13.3" evidence="2"/>